<organism evidence="1 2">
    <name type="scientific">Stenotrophomonas maltophilia</name>
    <name type="common">Pseudomonas maltophilia</name>
    <name type="synonym">Xanthomonas maltophilia</name>
    <dbReference type="NCBI Taxonomy" id="40324"/>
    <lineage>
        <taxon>Bacteria</taxon>
        <taxon>Pseudomonadati</taxon>
        <taxon>Pseudomonadota</taxon>
        <taxon>Gammaproteobacteria</taxon>
        <taxon>Lysobacterales</taxon>
        <taxon>Lysobacteraceae</taxon>
        <taxon>Stenotrophomonas</taxon>
        <taxon>Stenotrophomonas maltophilia group</taxon>
    </lineage>
</organism>
<dbReference type="EMBL" id="LXXM01000189">
    <property type="protein sequence ID" value="PZS90082.1"/>
    <property type="molecule type" value="Genomic_DNA"/>
</dbReference>
<comment type="caution">
    <text evidence="1">The sequence shown here is derived from an EMBL/GenBank/DDBJ whole genome shotgun (WGS) entry which is preliminary data.</text>
</comment>
<evidence type="ECO:0000313" key="2">
    <source>
        <dbReference type="Proteomes" id="UP000249614"/>
    </source>
</evidence>
<dbReference type="AlphaFoldDB" id="A0A2W6K4P3"/>
<gene>
    <name evidence="1" type="ORF">A7X83_11340</name>
</gene>
<protein>
    <submittedName>
        <fullName evidence="1">Uncharacterized protein</fullName>
    </submittedName>
</protein>
<proteinExistence type="predicted"/>
<accession>A0A2W6K4P3</accession>
<sequence length="108" mass="11973">MTTADTYGWTELRSGVYLDSAEHMTSLGHDAQDAPYWMTTSDSEPPTPIWGSNDERLRGMVDVDRELTQAALAIDAMDRKARETTGEPARELAGVVEAMEKRSRGRAL</sequence>
<evidence type="ECO:0000313" key="1">
    <source>
        <dbReference type="EMBL" id="PZS90082.1"/>
    </source>
</evidence>
<name>A0A2W6K4P3_STEMA</name>
<reference evidence="1 2" key="1">
    <citation type="submission" date="2016-05" db="EMBL/GenBank/DDBJ databases">
        <authorList>
            <person name="Lavstsen T."/>
            <person name="Jespersen J.S."/>
        </authorList>
    </citation>
    <scope>NUCLEOTIDE SEQUENCE [LARGE SCALE GENOMIC DNA]</scope>
    <source>
        <strain evidence="1 2">SM-5815</strain>
    </source>
</reference>
<dbReference type="Proteomes" id="UP000249614">
    <property type="component" value="Unassembled WGS sequence"/>
</dbReference>